<reference evidence="1" key="2">
    <citation type="journal article" date="2015" name="Fish Shellfish Immunol.">
        <title>Early steps in the European eel (Anguilla anguilla)-Vibrio vulnificus interaction in the gills: Role of the RtxA13 toxin.</title>
        <authorList>
            <person name="Callol A."/>
            <person name="Pajuelo D."/>
            <person name="Ebbesson L."/>
            <person name="Teles M."/>
            <person name="MacKenzie S."/>
            <person name="Amaro C."/>
        </authorList>
    </citation>
    <scope>NUCLEOTIDE SEQUENCE</scope>
</reference>
<evidence type="ECO:0000313" key="1">
    <source>
        <dbReference type="EMBL" id="JAH61450.1"/>
    </source>
</evidence>
<proteinExistence type="predicted"/>
<dbReference type="EMBL" id="GBXM01047127">
    <property type="protein sequence ID" value="JAH61450.1"/>
    <property type="molecule type" value="Transcribed_RNA"/>
</dbReference>
<reference evidence="1" key="1">
    <citation type="submission" date="2014-11" db="EMBL/GenBank/DDBJ databases">
        <authorList>
            <person name="Amaro Gonzalez C."/>
        </authorList>
    </citation>
    <scope>NUCLEOTIDE SEQUENCE</scope>
</reference>
<dbReference type="AlphaFoldDB" id="A0A0E9U8G1"/>
<name>A0A0E9U8G1_ANGAN</name>
<accession>A0A0E9U8G1</accession>
<protein>
    <submittedName>
        <fullName evidence="1">Uncharacterized protein</fullName>
    </submittedName>
</protein>
<organism evidence="1">
    <name type="scientific">Anguilla anguilla</name>
    <name type="common">European freshwater eel</name>
    <name type="synonym">Muraena anguilla</name>
    <dbReference type="NCBI Taxonomy" id="7936"/>
    <lineage>
        <taxon>Eukaryota</taxon>
        <taxon>Metazoa</taxon>
        <taxon>Chordata</taxon>
        <taxon>Craniata</taxon>
        <taxon>Vertebrata</taxon>
        <taxon>Euteleostomi</taxon>
        <taxon>Actinopterygii</taxon>
        <taxon>Neopterygii</taxon>
        <taxon>Teleostei</taxon>
        <taxon>Anguilliformes</taxon>
        <taxon>Anguillidae</taxon>
        <taxon>Anguilla</taxon>
    </lineage>
</organism>
<sequence length="72" mass="8095">MTFFLTSTLFTINLNFNGPICFVTSRFVTITNHSPCFPNLPPRKGLDMILQSPTYCKGLILISMKPSCHLTI</sequence>